<evidence type="ECO:0000313" key="3">
    <source>
        <dbReference type="EMBL" id="BAH93655.1"/>
    </source>
</evidence>
<evidence type="ECO:0000259" key="2">
    <source>
        <dbReference type="Pfam" id="PF25171"/>
    </source>
</evidence>
<protein>
    <submittedName>
        <fullName evidence="3">Os06g0644600 protein</fullName>
    </submittedName>
</protein>
<dbReference type="Proteomes" id="UP000000763">
    <property type="component" value="Chromosome 6"/>
</dbReference>
<dbReference type="PANTHER" id="PTHR22840">
    <property type="entry name" value="WD REPEAT-CONTAINING PROTEIN 36"/>
    <property type="match status" value="1"/>
</dbReference>
<reference evidence="3 4" key="1">
    <citation type="journal article" date="2005" name="Nature">
        <title>The map-based sequence of the rice genome.</title>
        <authorList>
            <consortium name="International rice genome sequencing project (IRGSP)"/>
            <person name="Matsumoto T."/>
            <person name="Wu J."/>
            <person name="Kanamori H."/>
            <person name="Katayose Y."/>
            <person name="Fujisawa M."/>
            <person name="Namiki N."/>
            <person name="Mizuno H."/>
            <person name="Yamamoto K."/>
            <person name="Antonio B.A."/>
            <person name="Baba T."/>
            <person name="Sakata K."/>
            <person name="Nagamura Y."/>
            <person name="Aoki H."/>
            <person name="Arikawa K."/>
            <person name="Arita K."/>
            <person name="Bito T."/>
            <person name="Chiden Y."/>
            <person name="Fujitsuka N."/>
            <person name="Fukunaka R."/>
            <person name="Hamada M."/>
            <person name="Harada C."/>
            <person name="Hayashi A."/>
            <person name="Hijishita S."/>
            <person name="Honda M."/>
            <person name="Hosokawa S."/>
            <person name="Ichikawa Y."/>
            <person name="Idonuma A."/>
            <person name="Iijima M."/>
            <person name="Ikeda M."/>
            <person name="Ikeno M."/>
            <person name="Ito K."/>
            <person name="Ito S."/>
            <person name="Ito T."/>
            <person name="Ito Y."/>
            <person name="Ito Y."/>
            <person name="Iwabuchi A."/>
            <person name="Kamiya K."/>
            <person name="Karasawa W."/>
            <person name="Kurita K."/>
            <person name="Katagiri S."/>
            <person name="Kikuta A."/>
            <person name="Kobayashi H."/>
            <person name="Kobayashi N."/>
            <person name="Machita K."/>
            <person name="Maehara T."/>
            <person name="Masukawa M."/>
            <person name="Mizubayashi T."/>
            <person name="Mukai Y."/>
            <person name="Nagasaki H."/>
            <person name="Nagata Y."/>
            <person name="Naito S."/>
            <person name="Nakashima M."/>
            <person name="Nakama Y."/>
            <person name="Nakamichi Y."/>
            <person name="Nakamura M."/>
            <person name="Meguro A."/>
            <person name="Negishi M."/>
            <person name="Ohta I."/>
            <person name="Ohta T."/>
            <person name="Okamoto M."/>
            <person name="Ono N."/>
            <person name="Saji S."/>
            <person name="Sakaguchi M."/>
            <person name="Sakai K."/>
            <person name="Shibata M."/>
            <person name="Shimokawa T."/>
            <person name="Song J."/>
            <person name="Takazaki Y."/>
            <person name="Terasawa K."/>
            <person name="Tsugane M."/>
            <person name="Tsuji K."/>
            <person name="Ueda S."/>
            <person name="Waki K."/>
            <person name="Yamagata H."/>
            <person name="Yamamoto M."/>
            <person name="Yamamoto S."/>
            <person name="Yamane H."/>
            <person name="Yoshiki S."/>
            <person name="Yoshihara R."/>
            <person name="Yukawa K."/>
            <person name="Zhong H."/>
            <person name="Yano M."/>
            <person name="Yuan Q."/>
            <person name="Ouyang S."/>
            <person name="Liu J."/>
            <person name="Jones K.M."/>
            <person name="Gansberger K."/>
            <person name="Moffat K."/>
            <person name="Hill J."/>
            <person name="Bera J."/>
            <person name="Fadrosh D."/>
            <person name="Jin S."/>
            <person name="Johri S."/>
            <person name="Kim M."/>
            <person name="Overton L."/>
            <person name="Reardon M."/>
            <person name="Tsitrin T."/>
            <person name="Vuong H."/>
            <person name="Weaver B."/>
            <person name="Ciecko A."/>
            <person name="Tallon L."/>
            <person name="Jackson J."/>
            <person name="Pai G."/>
            <person name="Aken S.V."/>
            <person name="Utterback T."/>
            <person name="Reidmuller S."/>
            <person name="Feldblyum T."/>
            <person name="Hsiao J."/>
            <person name="Zismann V."/>
            <person name="Iobst S."/>
            <person name="de Vazeille A.R."/>
            <person name="Buell C.R."/>
            <person name="Ying K."/>
            <person name="Li Y."/>
            <person name="Lu T."/>
            <person name="Huang Y."/>
            <person name="Zhao Q."/>
            <person name="Feng Q."/>
            <person name="Zhang L."/>
            <person name="Zhu J."/>
            <person name="Weng Q."/>
            <person name="Mu J."/>
            <person name="Lu Y."/>
            <person name="Fan D."/>
            <person name="Liu Y."/>
            <person name="Guan J."/>
            <person name="Zhang Y."/>
            <person name="Yu S."/>
            <person name="Liu X."/>
            <person name="Zhang Y."/>
            <person name="Hong G."/>
            <person name="Han B."/>
            <person name="Choisne N."/>
            <person name="Demange N."/>
            <person name="Orjeda G."/>
            <person name="Samain S."/>
            <person name="Cattolico L."/>
            <person name="Pelletier E."/>
            <person name="Couloux A."/>
            <person name="Segurens B."/>
            <person name="Wincker P."/>
            <person name="D'Hont A."/>
            <person name="Scarpelli C."/>
            <person name="Weissenbach J."/>
            <person name="Salanoubat M."/>
            <person name="Quetier F."/>
            <person name="Yu Y."/>
            <person name="Kim H.R."/>
            <person name="Rambo T."/>
            <person name="Currie J."/>
            <person name="Collura K."/>
            <person name="Luo M."/>
            <person name="Yang T."/>
            <person name="Ammiraju J.S.S."/>
            <person name="Engler F."/>
            <person name="Soderlund C."/>
            <person name="Wing R.A."/>
            <person name="Palmer L.E."/>
            <person name="de la Bastide M."/>
            <person name="Spiegel L."/>
            <person name="Nascimento L."/>
            <person name="Zutavern T."/>
            <person name="O'Shaughnessy A."/>
            <person name="Dike S."/>
            <person name="Dedhia N."/>
            <person name="Preston R."/>
            <person name="Balija V."/>
            <person name="McCombie W.R."/>
            <person name="Chow T."/>
            <person name="Chen H."/>
            <person name="Chung M."/>
            <person name="Chen C."/>
            <person name="Shaw J."/>
            <person name="Wu H."/>
            <person name="Hsiao K."/>
            <person name="Chao Y."/>
            <person name="Chu M."/>
            <person name="Cheng C."/>
            <person name="Hour A."/>
            <person name="Lee P."/>
            <person name="Lin S."/>
            <person name="Lin Y."/>
            <person name="Liou J."/>
            <person name="Liu S."/>
            <person name="Hsing Y."/>
            <person name="Raghuvanshi S."/>
            <person name="Mohanty A."/>
            <person name="Bharti A.K."/>
            <person name="Gaur A."/>
            <person name="Gupta V."/>
            <person name="Kumar D."/>
            <person name="Ravi V."/>
            <person name="Vij S."/>
            <person name="Kapur A."/>
            <person name="Khurana P."/>
            <person name="Khurana P."/>
            <person name="Khurana J.P."/>
            <person name="Tyagi A.K."/>
            <person name="Gaikwad K."/>
            <person name="Singh A."/>
            <person name="Dalal V."/>
            <person name="Srivastava S."/>
            <person name="Dixit A."/>
            <person name="Pal A.K."/>
            <person name="Ghazi I.A."/>
            <person name="Yadav M."/>
            <person name="Pandit A."/>
            <person name="Bhargava A."/>
            <person name="Sureshbabu K."/>
            <person name="Batra K."/>
            <person name="Sharma T.R."/>
            <person name="Mohapatra T."/>
            <person name="Singh N.K."/>
            <person name="Messing J."/>
            <person name="Nelson A.B."/>
            <person name="Fuks G."/>
            <person name="Kavchok S."/>
            <person name="Keizer G."/>
            <person name="Linton E."/>
            <person name="Llaca V."/>
            <person name="Song R."/>
            <person name="Tanyolac B."/>
            <person name="Young S."/>
            <person name="Ho-Il K."/>
            <person name="Hahn J.H."/>
            <person name="Sangsakoo G."/>
            <person name="Vanavichit A."/>
            <person name="de Mattos Luiz.A.T."/>
            <person name="Zimmer P.D."/>
            <person name="Malone G."/>
            <person name="Dellagostin O."/>
            <person name="de Oliveira A.C."/>
            <person name="Bevan M."/>
            <person name="Bancroft I."/>
            <person name="Minx P."/>
            <person name="Cordum H."/>
            <person name="Wilson R."/>
            <person name="Cheng Z."/>
            <person name="Jin W."/>
            <person name="Jiang J."/>
            <person name="Leong S.A."/>
            <person name="Iwama H."/>
            <person name="Gojobori T."/>
            <person name="Itoh T."/>
            <person name="Niimura Y."/>
            <person name="Fujii Y."/>
            <person name="Habara T."/>
            <person name="Sakai H."/>
            <person name="Sato Y."/>
            <person name="Wilson G."/>
            <person name="Kumar K."/>
            <person name="McCouch S."/>
            <person name="Juretic N."/>
            <person name="Hoen D."/>
            <person name="Wright S."/>
            <person name="Bruskiewich R."/>
            <person name="Bureau T."/>
            <person name="Miyao A."/>
            <person name="Hirochika H."/>
            <person name="Nishikawa T."/>
            <person name="Kadowaki K."/>
            <person name="Sugiura M."/>
            <person name="Burr B."/>
            <person name="Sasaki T."/>
        </authorList>
    </citation>
    <scope>NUCLEOTIDE SEQUENCE [LARGE SCALE GENOMIC DNA]</scope>
    <source>
        <strain evidence="4">cv. Nipponbare</strain>
    </source>
</reference>
<gene>
    <name evidence="3" type="ordered locus">Os06g0644600</name>
</gene>
<dbReference type="PANTHER" id="PTHR22840:SF12">
    <property type="entry name" value="WD REPEAT-CONTAINING PROTEIN 36"/>
    <property type="match status" value="1"/>
</dbReference>
<dbReference type="HOGENOM" id="CLU_002774_2_0_1"/>
<reference evidence="4" key="2">
    <citation type="journal article" date="2008" name="Nucleic Acids Res.">
        <title>The rice annotation project database (RAP-DB): 2008 update.</title>
        <authorList>
            <consortium name="The rice annotation project (RAP)"/>
        </authorList>
    </citation>
    <scope>GENOME REANNOTATION</scope>
    <source>
        <strain evidence="4">cv. Nipponbare</strain>
    </source>
</reference>
<dbReference type="InterPro" id="IPR036322">
    <property type="entry name" value="WD40_repeat_dom_sf"/>
</dbReference>
<evidence type="ECO:0000256" key="1">
    <source>
        <dbReference type="PROSITE-ProRule" id="PRU00221"/>
    </source>
</evidence>
<organism evidence="3 4">
    <name type="scientific">Oryza sativa subsp. japonica</name>
    <name type="common">Rice</name>
    <dbReference type="NCBI Taxonomy" id="39947"/>
    <lineage>
        <taxon>Eukaryota</taxon>
        <taxon>Viridiplantae</taxon>
        <taxon>Streptophyta</taxon>
        <taxon>Embryophyta</taxon>
        <taxon>Tracheophyta</taxon>
        <taxon>Spermatophyta</taxon>
        <taxon>Magnoliopsida</taxon>
        <taxon>Liliopsida</taxon>
        <taxon>Poales</taxon>
        <taxon>Poaceae</taxon>
        <taxon>BOP clade</taxon>
        <taxon>Oryzoideae</taxon>
        <taxon>Oryzeae</taxon>
        <taxon>Oryzinae</taxon>
        <taxon>Oryza</taxon>
        <taxon>Oryza sativa</taxon>
    </lineage>
</organism>
<sequence length="88" mass="9682">VIIGSEEGPLQLWNISTKKKLYEFKGWNSSVCCCVSSPALDVVAVGCSDGTIHVHNIRYDEELMSFNHQIRGAVTALSFRTGVLIDLL</sequence>
<dbReference type="SUPFAM" id="SSF50978">
    <property type="entry name" value="WD40 repeat-like"/>
    <property type="match status" value="1"/>
</dbReference>
<dbReference type="AlphaFoldDB" id="C7J4B9"/>
<accession>C7J4B9</accession>
<dbReference type="Pfam" id="PF25171">
    <property type="entry name" value="Beta-prop_WDR36-Utp21_1st"/>
    <property type="match status" value="1"/>
</dbReference>
<keyword evidence="1" id="KW-0853">WD repeat</keyword>
<dbReference type="InterPro" id="IPR001680">
    <property type="entry name" value="WD40_rpt"/>
</dbReference>
<feature type="repeat" description="WD" evidence="1">
    <location>
        <begin position="1"/>
        <end position="23"/>
    </location>
</feature>
<feature type="domain" description="WDR36/Utp21 N-terminal" evidence="2">
    <location>
        <begin position="1"/>
        <end position="81"/>
    </location>
</feature>
<evidence type="ECO:0000313" key="4">
    <source>
        <dbReference type="Proteomes" id="UP000000763"/>
    </source>
</evidence>
<dbReference type="Gene3D" id="2.130.10.10">
    <property type="entry name" value="YVTN repeat-like/Quinoprotein amine dehydrogenase"/>
    <property type="match status" value="1"/>
</dbReference>
<dbReference type="KEGG" id="dosa:Os06g0644600"/>
<dbReference type="EMBL" id="AP008212">
    <property type="protein sequence ID" value="BAH93655.1"/>
    <property type="molecule type" value="Genomic_DNA"/>
</dbReference>
<dbReference type="SMART" id="SM00320">
    <property type="entry name" value="WD40"/>
    <property type="match status" value="1"/>
</dbReference>
<dbReference type="InterPro" id="IPR059157">
    <property type="entry name" value="WDR36-Utp21_N"/>
</dbReference>
<proteinExistence type="predicted"/>
<dbReference type="PROSITE" id="PS50082">
    <property type="entry name" value="WD_REPEATS_2"/>
    <property type="match status" value="1"/>
</dbReference>
<name>C7J4B9_ORYSJ</name>
<dbReference type="InterPro" id="IPR015943">
    <property type="entry name" value="WD40/YVTN_repeat-like_dom_sf"/>
</dbReference>
<feature type="non-terminal residue" evidence="3">
    <location>
        <position position="1"/>
    </location>
</feature>